<accession>A0AAV4CRI0</accession>
<comment type="caution">
    <text evidence="2">The sequence shown here is derived from an EMBL/GenBank/DDBJ whole genome shotgun (WGS) entry which is preliminary data.</text>
</comment>
<name>A0AAV4CRI0_9GAST</name>
<dbReference type="EMBL" id="BLXT01006904">
    <property type="protein sequence ID" value="GFO34507.1"/>
    <property type="molecule type" value="Genomic_DNA"/>
</dbReference>
<feature type="chain" id="PRO_5043562416" evidence="1">
    <location>
        <begin position="20"/>
        <end position="259"/>
    </location>
</feature>
<evidence type="ECO:0000256" key="1">
    <source>
        <dbReference type="SAM" id="SignalP"/>
    </source>
</evidence>
<feature type="signal peptide" evidence="1">
    <location>
        <begin position="1"/>
        <end position="19"/>
    </location>
</feature>
<keyword evidence="3" id="KW-1185">Reference proteome</keyword>
<organism evidence="2 3">
    <name type="scientific">Plakobranchus ocellatus</name>
    <dbReference type="NCBI Taxonomy" id="259542"/>
    <lineage>
        <taxon>Eukaryota</taxon>
        <taxon>Metazoa</taxon>
        <taxon>Spiralia</taxon>
        <taxon>Lophotrochozoa</taxon>
        <taxon>Mollusca</taxon>
        <taxon>Gastropoda</taxon>
        <taxon>Heterobranchia</taxon>
        <taxon>Euthyneura</taxon>
        <taxon>Panpulmonata</taxon>
        <taxon>Sacoglossa</taxon>
        <taxon>Placobranchoidea</taxon>
        <taxon>Plakobranchidae</taxon>
        <taxon>Plakobranchus</taxon>
    </lineage>
</organism>
<gene>
    <name evidence="2" type="ORF">PoB_006101200</name>
</gene>
<keyword evidence="1" id="KW-0732">Signal</keyword>
<evidence type="ECO:0000313" key="3">
    <source>
        <dbReference type="Proteomes" id="UP000735302"/>
    </source>
</evidence>
<dbReference type="AlphaFoldDB" id="A0AAV4CRI0"/>
<reference evidence="2 3" key="1">
    <citation type="journal article" date="2021" name="Elife">
        <title>Chloroplast acquisition without the gene transfer in kleptoplastic sea slugs, Plakobranchus ocellatus.</title>
        <authorList>
            <person name="Maeda T."/>
            <person name="Takahashi S."/>
            <person name="Yoshida T."/>
            <person name="Shimamura S."/>
            <person name="Takaki Y."/>
            <person name="Nagai Y."/>
            <person name="Toyoda A."/>
            <person name="Suzuki Y."/>
            <person name="Arimoto A."/>
            <person name="Ishii H."/>
            <person name="Satoh N."/>
            <person name="Nishiyama T."/>
            <person name="Hasebe M."/>
            <person name="Maruyama T."/>
            <person name="Minagawa J."/>
            <person name="Obokata J."/>
            <person name="Shigenobu S."/>
        </authorList>
    </citation>
    <scope>NUCLEOTIDE SEQUENCE [LARGE SCALE GENOMIC DNA]</scope>
</reference>
<proteinExistence type="predicted"/>
<sequence>MATMLKICVLTLTLALVTAEPLEREKRQAFRKWWRNTKTFVGKVGKTLKDGIQDAYAWATGSVDDEAQTLLLTEGEAEQLSQELLEKGAILLAQADKLKDMIVDEVNNPENVKKIQNAIDALTEAANDAVETGRAISKNSGNITKAMGQSFDDLSAVVQASLADVGESVLDIGDSVVDAGKALALLGGSAADASVEIAEAIQEVVETSELVVRAGNAFQEVGGHALSLGQRVMQMGMDLGEVLKQAGKDVYNAAGLRKD</sequence>
<protein>
    <submittedName>
        <fullName evidence="2">Uncharacterized protein</fullName>
    </submittedName>
</protein>
<dbReference type="Proteomes" id="UP000735302">
    <property type="component" value="Unassembled WGS sequence"/>
</dbReference>
<evidence type="ECO:0000313" key="2">
    <source>
        <dbReference type="EMBL" id="GFO34507.1"/>
    </source>
</evidence>